<evidence type="ECO:0000313" key="2">
    <source>
        <dbReference type="EMBL" id="KAK8883136.1"/>
    </source>
</evidence>
<dbReference type="InterPro" id="IPR013783">
    <property type="entry name" value="Ig-like_fold"/>
</dbReference>
<keyword evidence="3" id="KW-1185">Reference proteome</keyword>
<accession>A0ABR2JW70</accession>
<name>A0ABR2JW70_9EUKA</name>
<dbReference type="EMBL" id="JAPFFF010000009">
    <property type="protein sequence ID" value="KAK8883136.1"/>
    <property type="molecule type" value="Genomic_DNA"/>
</dbReference>
<dbReference type="Pfam" id="PF14874">
    <property type="entry name" value="PapD-like"/>
    <property type="match status" value="1"/>
</dbReference>
<organism evidence="2 3">
    <name type="scientific">Tritrichomonas musculus</name>
    <dbReference type="NCBI Taxonomy" id="1915356"/>
    <lineage>
        <taxon>Eukaryota</taxon>
        <taxon>Metamonada</taxon>
        <taxon>Parabasalia</taxon>
        <taxon>Tritrichomonadida</taxon>
        <taxon>Tritrichomonadidae</taxon>
        <taxon>Tritrichomonas</taxon>
    </lineage>
</organism>
<evidence type="ECO:0008006" key="4">
    <source>
        <dbReference type="Google" id="ProtNLM"/>
    </source>
</evidence>
<evidence type="ECO:0000256" key="1">
    <source>
        <dbReference type="SAM" id="MobiDB-lite"/>
    </source>
</evidence>
<dbReference type="Proteomes" id="UP001470230">
    <property type="component" value="Unassembled WGS sequence"/>
</dbReference>
<protein>
    <recommendedName>
        <fullName evidence="4">MSP domain-containing protein</fullName>
    </recommendedName>
</protein>
<gene>
    <name evidence="2" type="ORF">M9Y10_045784</name>
</gene>
<dbReference type="SUPFAM" id="SSF69360">
    <property type="entry name" value="Cell wall binding repeat"/>
    <property type="match status" value="1"/>
</dbReference>
<dbReference type="Gene3D" id="2.60.40.10">
    <property type="entry name" value="Immunoglobulins"/>
    <property type="match status" value="1"/>
</dbReference>
<evidence type="ECO:0000313" key="3">
    <source>
        <dbReference type="Proteomes" id="UP001470230"/>
    </source>
</evidence>
<comment type="caution">
    <text evidence="2">The sequence shown here is derived from an EMBL/GenBank/DDBJ whole genome shotgun (WGS) entry which is preliminary data.</text>
</comment>
<feature type="region of interest" description="Disordered" evidence="1">
    <location>
        <begin position="108"/>
        <end position="128"/>
    </location>
</feature>
<proteinExistence type="predicted"/>
<feature type="compositionally biased region" description="Low complexity" evidence="1">
    <location>
        <begin position="196"/>
        <end position="206"/>
    </location>
</feature>
<feature type="region of interest" description="Disordered" evidence="1">
    <location>
        <begin position="194"/>
        <end position="217"/>
    </location>
</feature>
<feature type="compositionally biased region" description="Basic residues" evidence="1">
    <location>
        <begin position="112"/>
        <end position="121"/>
    </location>
</feature>
<reference evidence="2 3" key="1">
    <citation type="submission" date="2024-04" db="EMBL/GenBank/DDBJ databases">
        <title>Tritrichomonas musculus Genome.</title>
        <authorList>
            <person name="Alves-Ferreira E."/>
            <person name="Grigg M."/>
            <person name="Lorenzi H."/>
            <person name="Galac M."/>
        </authorList>
    </citation>
    <scope>NUCLEOTIDE SEQUENCE [LARGE SCALE GENOMIC DNA]</scope>
    <source>
        <strain evidence="2 3">EAF2021</strain>
    </source>
</reference>
<sequence>MTKDNQSQAPPPEITYNAIYVLFDVAQNAIDFHGMLEFLKANPRKEIEFINALDYIDQRSGKNAQSTNDMVAATVKNLRSKLDAEIAKNLDAKKKFYQALEKQRQQLEAAAKRAKGKKPTKSTKSQKPVELLVPEEPKYDGKADVLFVIYNIGFSVEQIEILRKGGFPFVGFIALVPDNPEIKHYVKPDPKELEELQQQQKEAAAQHPKGKASPKHSPTLPLIETSFINSPDCYPPARWDALRPELGNDTLFRELRAGQDFANVIQSIENEVVRMINANDSYDSFNERKSFIEIQNSTNDIDTSVFSAYLDQHPRDYVNGLWMQLKAGNFSSRPHVEPEVNPDLYSDLFQNGELQTARKVVYQSQAEPEQQQFTYPFIPQVYFYLYRLIHWKPKEENAKSAEAIFKFIERPGNYYAYAGSKFDIMIQAMNKKYQLGLPNSFYDFQQWNLATEHSNAAQVLAEATHDAACIDTIFDDDVGMLWMMVMKPVTKNVGQFVVQYSMPQTLLDMSEWMTNVYDHRNDEEKKIKTVNPAIAKKDKLDSSFLLPPLQQRINSTDKYFRMPLTASNDAHFRTPYFMDNGMHAQVTRDLVSDKLTFSYSLYFDEIEITSTDDSIVYQPAESICFYNSTKEFGITIFFNEQMIYYDGKNLILTTVGSDERMLITLSGSLILNKEKMMIVEPNGAISTKVDDQWEYCDKDGETYINWHKVDRPHSYTKDLTSQITTMIRPDRVEYYVLKNGNRKITVLNSINIEQSDKAVDFDIPTFPFIHVENEVISIKIDRFELEFKGTEFLYKCSDYTINVSDITSKVKIRKSELNLNGQRCEVKLDNTIFVADADGTEKMGTLLSEEALKKKRNDTIETSFGKIMPNKETNPEPVLLDLHTKFPARFFAIRSDFSVTEFLRPDTLPKLIEKRVIATHPTTGERFKLLSIHGRRVIPSIYIDNEPLSKPARSALLKEIKIPKATKKQPVVAEAPIKVLIKTYFEDLSLLMTLLNNRLATLQNEYLHSITPKPPKPPEKLFVPPQTPPPRIQLMQYDLYQPVLGAGEYNYWTTHYSDFGYPLHEKKKPERPLESRTQLFDAPRLVGTCKEKDIPEYIEESYDKISTSRISDTSFITQPTVPMKYRDYDEEDDTKPKVVRISPQAANFGNVKVGKEKDIKIILTNAGTRPIHYAFTEIQSEYLKVMTIPGVVFPGLKIIIQIHLSKVPKPQTIESSFMFTSKNYNFTIPVSATIVP</sequence>